<keyword evidence="2" id="KW-0805">Transcription regulation</keyword>
<dbReference type="SUPFAM" id="SSF46785">
    <property type="entry name" value="Winged helix' DNA-binding domain"/>
    <property type="match status" value="1"/>
</dbReference>
<keyword evidence="7" id="KW-1185">Reference proteome</keyword>
<dbReference type="PANTHER" id="PTHR30537:SF5">
    <property type="entry name" value="HTH-TYPE TRANSCRIPTIONAL ACTIVATOR TTDR-RELATED"/>
    <property type="match status" value="1"/>
</dbReference>
<dbReference type="Gene3D" id="1.10.10.10">
    <property type="entry name" value="Winged helix-like DNA-binding domain superfamily/Winged helix DNA-binding domain"/>
    <property type="match status" value="1"/>
</dbReference>
<evidence type="ECO:0000256" key="1">
    <source>
        <dbReference type="ARBA" id="ARBA00009437"/>
    </source>
</evidence>
<dbReference type="RefSeq" id="WP_307431501.1">
    <property type="nucleotide sequence ID" value="NZ_JAUSVK010000001.1"/>
</dbReference>
<comment type="similarity">
    <text evidence="1">Belongs to the LysR transcriptional regulatory family.</text>
</comment>
<reference evidence="6 7" key="1">
    <citation type="submission" date="2023-07" db="EMBL/GenBank/DDBJ databases">
        <title>Genomic Encyclopedia of Type Strains, Phase IV (KMG-IV): sequencing the most valuable type-strain genomes for metagenomic binning, comparative biology and taxonomic classification.</title>
        <authorList>
            <person name="Goeker M."/>
        </authorList>
    </citation>
    <scope>NUCLEOTIDE SEQUENCE [LARGE SCALE GENOMIC DNA]</scope>
    <source>
        <strain evidence="6 7">DSM 5896</strain>
    </source>
</reference>
<dbReference type="Pfam" id="PF03466">
    <property type="entry name" value="LysR_substrate"/>
    <property type="match status" value="1"/>
</dbReference>
<dbReference type="EMBL" id="JAUSVK010000001">
    <property type="protein sequence ID" value="MDQ0394453.1"/>
    <property type="molecule type" value="Genomic_DNA"/>
</dbReference>
<dbReference type="PROSITE" id="PS50931">
    <property type="entry name" value="HTH_LYSR"/>
    <property type="match status" value="1"/>
</dbReference>
<dbReference type="InterPro" id="IPR000847">
    <property type="entry name" value="LysR_HTH_N"/>
</dbReference>
<name>A0ABU0FIL4_9HYPH</name>
<evidence type="ECO:0000256" key="2">
    <source>
        <dbReference type="ARBA" id="ARBA00023015"/>
    </source>
</evidence>
<organism evidence="6 7">
    <name type="scientific">Labrys monachus</name>
    <dbReference type="NCBI Taxonomy" id="217067"/>
    <lineage>
        <taxon>Bacteria</taxon>
        <taxon>Pseudomonadati</taxon>
        <taxon>Pseudomonadota</taxon>
        <taxon>Alphaproteobacteria</taxon>
        <taxon>Hyphomicrobiales</taxon>
        <taxon>Xanthobacteraceae</taxon>
        <taxon>Labrys</taxon>
    </lineage>
</organism>
<dbReference type="PANTHER" id="PTHR30537">
    <property type="entry name" value="HTH-TYPE TRANSCRIPTIONAL REGULATOR"/>
    <property type="match status" value="1"/>
</dbReference>
<protein>
    <submittedName>
        <fullName evidence="6">DNA-binding transcriptional LysR family regulator</fullName>
    </submittedName>
</protein>
<dbReference type="SUPFAM" id="SSF53850">
    <property type="entry name" value="Periplasmic binding protein-like II"/>
    <property type="match status" value="1"/>
</dbReference>
<dbReference type="Gene3D" id="3.40.190.290">
    <property type="match status" value="1"/>
</dbReference>
<keyword evidence="3 6" id="KW-0238">DNA-binding</keyword>
<evidence type="ECO:0000256" key="3">
    <source>
        <dbReference type="ARBA" id="ARBA00023125"/>
    </source>
</evidence>
<feature type="domain" description="HTH lysR-type" evidence="5">
    <location>
        <begin position="13"/>
        <end position="62"/>
    </location>
</feature>
<keyword evidence="4" id="KW-0804">Transcription</keyword>
<dbReference type="InterPro" id="IPR036388">
    <property type="entry name" value="WH-like_DNA-bd_sf"/>
</dbReference>
<evidence type="ECO:0000313" key="6">
    <source>
        <dbReference type="EMBL" id="MDQ0394453.1"/>
    </source>
</evidence>
<dbReference type="Pfam" id="PF00126">
    <property type="entry name" value="HTH_1"/>
    <property type="match status" value="1"/>
</dbReference>
<dbReference type="GO" id="GO:0003677">
    <property type="term" value="F:DNA binding"/>
    <property type="evidence" value="ECO:0007669"/>
    <property type="project" value="UniProtKB-KW"/>
</dbReference>
<evidence type="ECO:0000313" key="7">
    <source>
        <dbReference type="Proteomes" id="UP001237448"/>
    </source>
</evidence>
<gene>
    <name evidence="6" type="ORF">J3R73_004245</name>
</gene>
<dbReference type="Proteomes" id="UP001237448">
    <property type="component" value="Unassembled WGS sequence"/>
</dbReference>
<dbReference type="InterPro" id="IPR058163">
    <property type="entry name" value="LysR-type_TF_proteobact-type"/>
</dbReference>
<accession>A0ABU0FIL4</accession>
<proteinExistence type="inferred from homology"/>
<dbReference type="InterPro" id="IPR036390">
    <property type="entry name" value="WH_DNA-bd_sf"/>
</dbReference>
<dbReference type="InterPro" id="IPR005119">
    <property type="entry name" value="LysR_subst-bd"/>
</dbReference>
<evidence type="ECO:0000259" key="5">
    <source>
        <dbReference type="PROSITE" id="PS50931"/>
    </source>
</evidence>
<comment type="caution">
    <text evidence="6">The sequence shown here is derived from an EMBL/GenBank/DDBJ whole genome shotgun (WGS) entry which is preliminary data.</text>
</comment>
<evidence type="ECO:0000256" key="4">
    <source>
        <dbReference type="ARBA" id="ARBA00023163"/>
    </source>
</evidence>
<sequence>MARTDPFDGLSEFLAIARCGSFRRAAAELGVTPGAVSQALQGLEARLGLPLFHRTTRSVALTEAGERLLGQIGQPAETITASLDDLVQLGVKPAGTLRLLVHRIALPHVLEPVLPGFRQAYPDVKVEITVDDTHAPIVAGGYDAGIRIGEYIDRDMLAVRVTPPFAWVVLGAPGYFERRGRPYLPEDIARHDCIRYRRPDVGDVYRWEFQRDGQALSIEPPGGVEVNDAGLLRALARQGMGLAYTSSLQAQAELAEGTLEPVLQAFAPARDSLFICFPRASRRQPKLRAFVAACLRATR</sequence>